<dbReference type="EMBL" id="MKVH01000024">
    <property type="protein sequence ID" value="OJX57124.1"/>
    <property type="molecule type" value="Genomic_DNA"/>
</dbReference>
<dbReference type="Gene3D" id="3.90.840.10">
    <property type="entry name" value="Thiol-activated cytolysin superfamily/Thiol-activated cytolysin, alpha-beta domain"/>
    <property type="match status" value="1"/>
</dbReference>
<dbReference type="InterPro" id="IPR036359">
    <property type="entry name" value="Thiol_cytolysin_sf"/>
</dbReference>
<reference evidence="2 3" key="1">
    <citation type="submission" date="2016-09" db="EMBL/GenBank/DDBJ databases">
        <title>Genome-resolved meta-omics ties microbial dynamics to process performance in biotechnology for thiocyanate degradation.</title>
        <authorList>
            <person name="Kantor R.S."/>
            <person name="Huddy R.J."/>
            <person name="Iyer R."/>
            <person name="Thomas B.C."/>
            <person name="Brown C.T."/>
            <person name="Anantharaman K."/>
            <person name="Tringe S."/>
            <person name="Hettich R.L."/>
            <person name="Harrison S.T."/>
            <person name="Banfield J.F."/>
        </authorList>
    </citation>
    <scope>NUCLEOTIDE SEQUENCE [LARGE SCALE GENOMIC DNA]</scope>
    <source>
        <strain evidence="2">59-99</strain>
    </source>
</reference>
<feature type="region of interest" description="Disordered" evidence="1">
    <location>
        <begin position="1"/>
        <end position="22"/>
    </location>
</feature>
<dbReference type="Gene3D" id="3.40.30.40">
    <property type="entry name" value="Perfringolysin"/>
    <property type="match status" value="1"/>
</dbReference>
<dbReference type="GO" id="GO:0015485">
    <property type="term" value="F:cholesterol binding"/>
    <property type="evidence" value="ECO:0007669"/>
    <property type="project" value="InterPro"/>
</dbReference>
<dbReference type="STRING" id="1895771.BGO89_11515"/>
<organism evidence="2 3">
    <name type="scientific">Candidatus Kapaibacterium thiocyanatum</name>
    <dbReference type="NCBI Taxonomy" id="1895771"/>
    <lineage>
        <taxon>Bacteria</taxon>
        <taxon>Pseudomonadati</taxon>
        <taxon>Candidatus Kapaibacteriota</taxon>
        <taxon>Candidatus Kapaibacteriia</taxon>
        <taxon>Candidatus Kapaibacteriales</taxon>
        <taxon>Candidatus Kapaibacteriaceae</taxon>
        <taxon>Candidatus Kapaibacterium</taxon>
    </lineage>
</organism>
<dbReference type="Proteomes" id="UP000184233">
    <property type="component" value="Unassembled WGS sequence"/>
</dbReference>
<dbReference type="InterPro" id="IPR001869">
    <property type="entry name" value="Thiol_cytolysin"/>
</dbReference>
<comment type="caution">
    <text evidence="2">The sequence shown here is derived from an EMBL/GenBank/DDBJ whole genome shotgun (WGS) entry which is preliminary data.</text>
</comment>
<dbReference type="SUPFAM" id="SSF56978">
    <property type="entry name" value="Perfringolysin"/>
    <property type="match status" value="1"/>
</dbReference>
<evidence type="ECO:0000313" key="2">
    <source>
        <dbReference type="EMBL" id="OJX57124.1"/>
    </source>
</evidence>
<dbReference type="PRINTS" id="PR01400">
    <property type="entry name" value="TACYTOLYSIN"/>
</dbReference>
<evidence type="ECO:0000313" key="3">
    <source>
        <dbReference type="Proteomes" id="UP000184233"/>
    </source>
</evidence>
<dbReference type="Gene3D" id="3.30.1040.20">
    <property type="match status" value="1"/>
</dbReference>
<accession>A0A1M3KXZ0</accession>
<dbReference type="InterPro" id="IPR036363">
    <property type="entry name" value="Thiol_cytolysin_ab_sf"/>
</dbReference>
<gene>
    <name evidence="2" type="ORF">BGO89_11515</name>
</gene>
<proteinExistence type="predicted"/>
<protein>
    <submittedName>
        <fullName evidence="2">Uncharacterized protein</fullName>
    </submittedName>
</protein>
<evidence type="ECO:0000256" key="1">
    <source>
        <dbReference type="SAM" id="MobiDB-lite"/>
    </source>
</evidence>
<name>A0A1M3KXZ0_9BACT</name>
<dbReference type="Pfam" id="PF01289">
    <property type="entry name" value="Thiol_cytolysin"/>
    <property type="match status" value="1"/>
</dbReference>
<sequence length="476" mass="52735">MSELIARAGRLPEAPPSQETEVGTAADMLEEDGERYVSTSSKRRLSARFEEIGSFGKYADVLYPGAIVQGKELQQGRLTPIEGRKKEIVLTLDNGTSMQVGSPTKASVNDAIQRLAVDSKPSAAQMVYQYSVIHSKESAFMKLGLNVDWLVGNIGNEFTEERSTKRSSVLLYLKQVYFTVSSDKPGFDSSVPVADLQPFIGEGNPPCYISTVSYGRIFLIKVTATTSSEKLENTLKAGYRMVSGQVEFTNLDENTTYSFQALVFGGSAQGAAKAITLQSIGEVNALIRREAQYSPTNPGMPISYTLRHLYDLSPVLLGQSVEYSIPKWEMDPNVRQNFDITFSSLEIGKDCDFGTAGDGDFYYRFEVFDRKGNRLGSPVERRWNDYVQGGDGEAIPINKTISFSIPRVHGESFRIMGYVRDNDSDDDSTDYQSMGAINLTMAYPWEGGDYNRPLYYSLDGSSSCNGKVYFLISTKR</sequence>
<dbReference type="AlphaFoldDB" id="A0A1M3KXZ0"/>